<gene>
    <name evidence="1" type="ORF">JS528_00210</name>
</gene>
<dbReference type="Proteomes" id="UP000773064">
    <property type="component" value="Unassembled WGS sequence"/>
</dbReference>
<proteinExistence type="predicted"/>
<dbReference type="SUPFAM" id="SSF143100">
    <property type="entry name" value="TTHA1013/TTHA0281-like"/>
    <property type="match status" value="1"/>
</dbReference>
<protein>
    <submittedName>
        <fullName evidence="1">Type II toxin-antitoxin system HicB family antitoxin</fullName>
    </submittedName>
</protein>
<dbReference type="InterPro" id="IPR035069">
    <property type="entry name" value="TTHA1013/TTHA0281-like"/>
</dbReference>
<dbReference type="Gene3D" id="3.30.160.250">
    <property type="match status" value="1"/>
</dbReference>
<accession>A0ABS5ULL3</accession>
<keyword evidence="2" id="KW-1185">Reference proteome</keyword>
<comment type="caution">
    <text evidence="1">The sequence shown here is derived from an EMBL/GenBank/DDBJ whole genome shotgun (WGS) entry which is preliminary data.</text>
</comment>
<evidence type="ECO:0000313" key="2">
    <source>
        <dbReference type="Proteomes" id="UP000773064"/>
    </source>
</evidence>
<organism evidence="1 2">
    <name type="scientific">Bifidobacterium santillanense</name>
    <dbReference type="NCBI Taxonomy" id="2809028"/>
    <lineage>
        <taxon>Bacteria</taxon>
        <taxon>Bacillati</taxon>
        <taxon>Actinomycetota</taxon>
        <taxon>Actinomycetes</taxon>
        <taxon>Bifidobacteriales</taxon>
        <taxon>Bifidobacteriaceae</taxon>
        <taxon>Bifidobacterium</taxon>
    </lineage>
</organism>
<dbReference type="EMBL" id="JAFEJS010000001">
    <property type="protein sequence ID" value="MBT1171806.1"/>
    <property type="molecule type" value="Genomic_DNA"/>
</dbReference>
<name>A0ABS5ULL3_9BIFI</name>
<evidence type="ECO:0000313" key="1">
    <source>
        <dbReference type="EMBL" id="MBT1171806.1"/>
    </source>
</evidence>
<sequence>MPFEDESDGYVVRFPDFDNAVTEGLNLADALYMAQDLGNILALDALEAGQELPEASSLNDLRTKSDADIVTLVLLDPTEYAKRFGNHMVTKEVEVPAWLATWSDKYGIDYSDVLCRRLEAMARRFSDALTDDTDGEADDHKASGSA</sequence>
<reference evidence="1 2" key="1">
    <citation type="journal article" date="2021" name="Environ. Microbiol.">
        <title>Genetic insights into the dark matter of the mammalian gut microbiota through targeted genome reconstruction.</title>
        <authorList>
            <person name="Lugli G.A."/>
            <person name="Alessandri G."/>
            <person name="Milani C."/>
            <person name="Viappiani A."/>
            <person name="Fontana F."/>
            <person name="Tarracchini C."/>
            <person name="Mancabelli L."/>
            <person name="Argentini C."/>
            <person name="Ruiz L."/>
            <person name="Margolles A."/>
            <person name="van Sinderen D."/>
            <person name="Turroni F."/>
            <person name="Ventura M."/>
        </authorList>
    </citation>
    <scope>NUCLEOTIDE SEQUENCE [LARGE SCALE GENOMIC DNA]</scope>
    <source>
        <strain evidence="1 2">MA2</strain>
    </source>
</reference>